<reference evidence="1" key="2">
    <citation type="submission" date="2020-09" db="EMBL/GenBank/DDBJ databases">
        <authorList>
            <person name="Sun Q."/>
            <person name="Zhou Y."/>
        </authorList>
    </citation>
    <scope>NUCLEOTIDE SEQUENCE</scope>
    <source>
        <strain evidence="1">CGMCC 1.15454</strain>
    </source>
</reference>
<accession>A0A9W5X5Z1</accession>
<dbReference type="AlphaFoldDB" id="A0A9W5X5Z1"/>
<evidence type="ECO:0000313" key="1">
    <source>
        <dbReference type="EMBL" id="GGB44152.1"/>
    </source>
</evidence>
<comment type="caution">
    <text evidence="1">The sequence shown here is derived from an EMBL/GenBank/DDBJ whole genome shotgun (WGS) entry which is preliminary data.</text>
</comment>
<organism evidence="1 2">
    <name type="scientific">Lentibacillus populi</name>
    <dbReference type="NCBI Taxonomy" id="1827502"/>
    <lineage>
        <taxon>Bacteria</taxon>
        <taxon>Bacillati</taxon>
        <taxon>Bacillota</taxon>
        <taxon>Bacilli</taxon>
        <taxon>Bacillales</taxon>
        <taxon>Bacillaceae</taxon>
        <taxon>Lentibacillus</taxon>
    </lineage>
</organism>
<reference evidence="1" key="1">
    <citation type="journal article" date="2014" name="Int. J. Syst. Evol. Microbiol.">
        <title>Complete genome sequence of Corynebacterium casei LMG S-19264T (=DSM 44701T), isolated from a smear-ripened cheese.</title>
        <authorList>
            <consortium name="US DOE Joint Genome Institute (JGI-PGF)"/>
            <person name="Walter F."/>
            <person name="Albersmeier A."/>
            <person name="Kalinowski J."/>
            <person name="Ruckert C."/>
        </authorList>
    </citation>
    <scope>NUCLEOTIDE SEQUENCE</scope>
    <source>
        <strain evidence="1">CGMCC 1.15454</strain>
    </source>
</reference>
<protein>
    <submittedName>
        <fullName evidence="1">Uncharacterized protein</fullName>
    </submittedName>
</protein>
<proteinExistence type="predicted"/>
<keyword evidence="2" id="KW-1185">Reference proteome</keyword>
<gene>
    <name evidence="1" type="ORF">GCM10011409_22170</name>
</gene>
<name>A0A9W5X5Z1_9BACI</name>
<sequence>MLIVLFLKSRFLVQRRDIKDGRELINALNNKVMLLGAFESLFDDYLAKWINIASLVSHTKNK</sequence>
<dbReference type="Proteomes" id="UP000621492">
    <property type="component" value="Unassembled WGS sequence"/>
</dbReference>
<dbReference type="EMBL" id="BMJD01000016">
    <property type="protein sequence ID" value="GGB44152.1"/>
    <property type="molecule type" value="Genomic_DNA"/>
</dbReference>
<evidence type="ECO:0000313" key="2">
    <source>
        <dbReference type="Proteomes" id="UP000621492"/>
    </source>
</evidence>